<protein>
    <recommendedName>
        <fullName evidence="3">Protein N-terminal asparagine amidohydrolase</fullName>
    </recommendedName>
</protein>
<name>A0A653CY02_CALMS</name>
<proteinExistence type="predicted"/>
<sequence>MVLFINEERQSYYPTNMKALFDSFSEYKTSGSNFSALPSTMVGHRGSLYIMQREYAAVAPKNEIVNILGSDDATTCIIIIVRDSHSGSTALAHLDNPPGAGKAIEEIIEKLQHLPDAYSKYDMYLVGGYQDPRGLSDQLFEEIFKTVQKLPQEIHLKLACIGETNTVVKNRIPWPKIYGVAIKIDTGEIFPAKFEVKGPDEVLRHVKILAGSSDIMNIYDNHLNIIKIGPFSYTPFQGMEYLLKVSDEVVLKHTSTSPEVEPSDYVTNIRKAVQFMIENPKATDVFKENKPHCFCREETSGLWVPIRS</sequence>
<dbReference type="GO" id="GO:0005634">
    <property type="term" value="C:nucleus"/>
    <property type="evidence" value="ECO:0007669"/>
    <property type="project" value="TreeGrafter"/>
</dbReference>
<dbReference type="Proteomes" id="UP000410492">
    <property type="component" value="Unassembled WGS sequence"/>
</dbReference>
<dbReference type="GO" id="GO:0008418">
    <property type="term" value="F:protein-N-terminal asparagine amidohydrolase activity"/>
    <property type="evidence" value="ECO:0007669"/>
    <property type="project" value="InterPro"/>
</dbReference>
<reference evidence="1 2" key="1">
    <citation type="submission" date="2019-01" db="EMBL/GenBank/DDBJ databases">
        <authorList>
            <person name="Sayadi A."/>
        </authorList>
    </citation>
    <scope>NUCLEOTIDE SEQUENCE [LARGE SCALE GENOMIC DNA]</scope>
</reference>
<evidence type="ECO:0000313" key="1">
    <source>
        <dbReference type="EMBL" id="VEN52727.1"/>
    </source>
</evidence>
<organism evidence="1 2">
    <name type="scientific">Callosobruchus maculatus</name>
    <name type="common">Southern cowpea weevil</name>
    <name type="synonym">Pulse bruchid</name>
    <dbReference type="NCBI Taxonomy" id="64391"/>
    <lineage>
        <taxon>Eukaryota</taxon>
        <taxon>Metazoa</taxon>
        <taxon>Ecdysozoa</taxon>
        <taxon>Arthropoda</taxon>
        <taxon>Hexapoda</taxon>
        <taxon>Insecta</taxon>
        <taxon>Pterygota</taxon>
        <taxon>Neoptera</taxon>
        <taxon>Endopterygota</taxon>
        <taxon>Coleoptera</taxon>
        <taxon>Polyphaga</taxon>
        <taxon>Cucujiformia</taxon>
        <taxon>Chrysomeloidea</taxon>
        <taxon>Chrysomelidae</taxon>
        <taxon>Bruchinae</taxon>
        <taxon>Bruchini</taxon>
        <taxon>Callosobruchus</taxon>
    </lineage>
</organism>
<dbReference type="OrthoDB" id="539995at2759"/>
<dbReference type="GO" id="GO:0006511">
    <property type="term" value="P:ubiquitin-dependent protein catabolic process"/>
    <property type="evidence" value="ECO:0007669"/>
    <property type="project" value="TreeGrafter"/>
</dbReference>
<keyword evidence="2" id="KW-1185">Reference proteome</keyword>
<evidence type="ECO:0008006" key="3">
    <source>
        <dbReference type="Google" id="ProtNLM"/>
    </source>
</evidence>
<dbReference type="EMBL" id="CAACVG010009268">
    <property type="protein sequence ID" value="VEN52727.1"/>
    <property type="molecule type" value="Genomic_DNA"/>
</dbReference>
<accession>A0A653CY02</accession>
<gene>
    <name evidence="1" type="ORF">CALMAC_LOCUS12751</name>
</gene>
<evidence type="ECO:0000313" key="2">
    <source>
        <dbReference type="Proteomes" id="UP000410492"/>
    </source>
</evidence>
<dbReference type="PANTHER" id="PTHR12498:SF0">
    <property type="entry name" value="PROTEIN N-TERMINAL ASPARAGINE AMIDOHYDROLASE"/>
    <property type="match status" value="1"/>
</dbReference>
<dbReference type="Pfam" id="PF14736">
    <property type="entry name" value="N_Asn_amidohyd"/>
    <property type="match status" value="1"/>
</dbReference>
<dbReference type="AlphaFoldDB" id="A0A653CY02"/>
<dbReference type="InterPro" id="IPR026750">
    <property type="entry name" value="NTAN1"/>
</dbReference>
<dbReference type="PANTHER" id="PTHR12498">
    <property type="entry name" value="N-TERMINAL ASPARAGINE AMIDOHYDROLASE"/>
    <property type="match status" value="1"/>
</dbReference>